<feature type="compositionally biased region" description="Polar residues" evidence="1">
    <location>
        <begin position="160"/>
        <end position="173"/>
    </location>
</feature>
<keyword evidence="3" id="KW-1185">Reference proteome</keyword>
<dbReference type="RefSeq" id="WP_198737234.1">
    <property type="nucleotide sequence ID" value="NZ_JAEIOS010000005.1"/>
</dbReference>
<organism evidence="2 3">
    <name type="scientific">Corynebacterium meridianum</name>
    <dbReference type="NCBI Taxonomy" id="2765363"/>
    <lineage>
        <taxon>Bacteria</taxon>
        <taxon>Bacillati</taxon>
        <taxon>Actinomycetota</taxon>
        <taxon>Actinomycetes</taxon>
        <taxon>Mycobacteriales</taxon>
        <taxon>Corynebacteriaceae</taxon>
        <taxon>Corynebacterium</taxon>
    </lineage>
</organism>
<dbReference type="AlphaFoldDB" id="A0A934M3R6"/>
<name>A0A934M3R6_9CORY</name>
<protein>
    <submittedName>
        <fullName evidence="2">Uncharacterized protein</fullName>
    </submittedName>
</protein>
<dbReference type="EMBL" id="JAEIOS010000005">
    <property type="protein sequence ID" value="MBI8988161.1"/>
    <property type="molecule type" value="Genomic_DNA"/>
</dbReference>
<evidence type="ECO:0000313" key="3">
    <source>
        <dbReference type="Proteomes" id="UP000645966"/>
    </source>
</evidence>
<accession>A0A934M3R6</accession>
<evidence type="ECO:0000256" key="1">
    <source>
        <dbReference type="SAM" id="MobiDB-lite"/>
    </source>
</evidence>
<sequence>MKSRRHQMSPEIPQLLPITLENPSAEELKDEITRLISQHAILRPDPHTKHESISFDGAHGALIDQLVEATIARLRESYPAEKAGAASAKWMAAKIAADRNMASIRRELDGVHEELRRREAVLSSDFQKLTTSEAQDLYRLTENQTPENPVEPKTVENPVPENTSQDEMNSTGEIPSPRGSK</sequence>
<dbReference type="Proteomes" id="UP000645966">
    <property type="component" value="Unassembled WGS sequence"/>
</dbReference>
<feature type="region of interest" description="Disordered" evidence="1">
    <location>
        <begin position="132"/>
        <end position="181"/>
    </location>
</feature>
<reference evidence="2" key="1">
    <citation type="submission" date="2020-12" db="EMBL/GenBank/DDBJ databases">
        <title>Genome public.</title>
        <authorList>
            <person name="Sun Q."/>
        </authorList>
    </citation>
    <scope>NUCLEOTIDE SEQUENCE</scope>
    <source>
        <strain evidence="2">CCM 8863</strain>
    </source>
</reference>
<evidence type="ECO:0000313" key="2">
    <source>
        <dbReference type="EMBL" id="MBI8988161.1"/>
    </source>
</evidence>
<proteinExistence type="predicted"/>
<gene>
    <name evidence="2" type="ORF">JDV75_00050</name>
</gene>
<comment type="caution">
    <text evidence="2">The sequence shown here is derived from an EMBL/GenBank/DDBJ whole genome shotgun (WGS) entry which is preliminary data.</text>
</comment>